<dbReference type="AlphaFoldDB" id="A0A1H7YR44"/>
<dbReference type="PANTHER" id="PTHR35024:SF4">
    <property type="entry name" value="POLYMER-FORMING CYTOSKELETAL PROTEIN"/>
    <property type="match status" value="1"/>
</dbReference>
<feature type="compositionally biased region" description="Basic and acidic residues" evidence="2">
    <location>
        <begin position="217"/>
        <end position="230"/>
    </location>
</feature>
<proteinExistence type="inferred from homology"/>
<evidence type="ECO:0000256" key="1">
    <source>
        <dbReference type="ARBA" id="ARBA00044755"/>
    </source>
</evidence>
<dbReference type="STRING" id="474960.SAMN05216180_0147"/>
<reference evidence="3 4" key="1">
    <citation type="submission" date="2016-10" db="EMBL/GenBank/DDBJ databases">
        <authorList>
            <person name="de Groot N.N."/>
        </authorList>
    </citation>
    <scope>NUCLEOTIDE SEQUENCE [LARGE SCALE GENOMIC DNA]</scope>
    <source>
        <strain evidence="3 4">CGMCC 1.5070</strain>
    </source>
</reference>
<dbReference type="EMBL" id="FOCG01000001">
    <property type="protein sequence ID" value="SEM47659.1"/>
    <property type="molecule type" value="Genomic_DNA"/>
</dbReference>
<accession>A0A1H7YR44</accession>
<dbReference type="PANTHER" id="PTHR35024">
    <property type="entry name" value="HYPOTHETICAL CYTOSOLIC PROTEIN"/>
    <property type="match status" value="1"/>
</dbReference>
<name>A0A1H7YR44_9FIRM</name>
<feature type="region of interest" description="Disordered" evidence="2">
    <location>
        <begin position="213"/>
        <end position="260"/>
    </location>
</feature>
<feature type="compositionally biased region" description="Polar residues" evidence="2">
    <location>
        <begin position="245"/>
        <end position="260"/>
    </location>
</feature>
<comment type="similarity">
    <text evidence="1">Belongs to the bactofilin family.</text>
</comment>
<evidence type="ECO:0000313" key="3">
    <source>
        <dbReference type="EMBL" id="SEM47659.1"/>
    </source>
</evidence>
<feature type="region of interest" description="Disordered" evidence="2">
    <location>
        <begin position="24"/>
        <end position="59"/>
    </location>
</feature>
<dbReference type="InterPro" id="IPR007607">
    <property type="entry name" value="BacA/B"/>
</dbReference>
<organism evidence="3 4">
    <name type="scientific">Hydrogenoanaerobacterium saccharovorans</name>
    <dbReference type="NCBI Taxonomy" id="474960"/>
    <lineage>
        <taxon>Bacteria</taxon>
        <taxon>Bacillati</taxon>
        <taxon>Bacillota</taxon>
        <taxon>Clostridia</taxon>
        <taxon>Eubacteriales</taxon>
        <taxon>Oscillospiraceae</taxon>
        <taxon>Hydrogenoanaerobacterium</taxon>
    </lineage>
</organism>
<keyword evidence="4" id="KW-1185">Reference proteome</keyword>
<evidence type="ECO:0000313" key="4">
    <source>
        <dbReference type="Proteomes" id="UP000199158"/>
    </source>
</evidence>
<protein>
    <submittedName>
        <fullName evidence="3">Polymer-forming protein</fullName>
    </submittedName>
</protein>
<gene>
    <name evidence="3" type="ORF">SAMN05216180_0147</name>
</gene>
<dbReference type="Proteomes" id="UP000199158">
    <property type="component" value="Unassembled WGS sequence"/>
</dbReference>
<dbReference type="RefSeq" id="WP_162840753.1">
    <property type="nucleotide sequence ID" value="NZ_FOCG01000001.1"/>
</dbReference>
<evidence type="ECO:0000256" key="2">
    <source>
        <dbReference type="SAM" id="MobiDB-lite"/>
    </source>
</evidence>
<dbReference type="Pfam" id="PF04519">
    <property type="entry name" value="Bactofilin"/>
    <property type="match status" value="1"/>
</dbReference>
<sequence length="260" mass="27806">MFFKTKNELNEKKFIFNTDRVEETTDDSIENSTVESIVEEPAEDVTPAEAQKDDDVETEQQKIEPVIYDSDLVASISRNTTINGSIITKDNLDIFGDVNGTISSECVVKAYGTILGDIQCKTLVANGATITGDISCVTSAIIGDNVVVSGNITSPLINVSGKVDGNLTAAESITITNTAVITGDISTPVFEVAKGAVVEGKIMMDKLQHNNATCKFPKRDEPSSFETTDKKAKKKGVTKLEFPSEANTGIQNAPTGTDSK</sequence>